<dbReference type="PRINTS" id="PR00377">
    <property type="entry name" value="IMPHPHTASES"/>
</dbReference>
<evidence type="ECO:0000313" key="9">
    <source>
        <dbReference type="Proteomes" id="UP000265750"/>
    </source>
</evidence>
<comment type="subcellular location">
    <subcellularLocation>
        <location evidence="6">Cell inner membrane</location>
        <topology evidence="6">Peripheral membrane protein</topology>
        <orientation evidence="6">Cytoplasmic side</orientation>
    </subcellularLocation>
</comment>
<accession>A0A3A1WRM1</accession>
<dbReference type="Gene3D" id="3.40.190.80">
    <property type="match status" value="1"/>
</dbReference>
<evidence type="ECO:0000256" key="4">
    <source>
        <dbReference type="ARBA" id="ARBA00022801"/>
    </source>
</evidence>
<dbReference type="SUPFAM" id="SSF56655">
    <property type="entry name" value="Carbohydrate phosphatase"/>
    <property type="match status" value="1"/>
</dbReference>
<feature type="binding site" evidence="7">
    <location>
        <position position="224"/>
    </location>
    <ligand>
        <name>Mg(2+)</name>
        <dbReference type="ChEBI" id="CHEBI:18420"/>
        <label>1</label>
        <note>catalytic</note>
    </ligand>
</feature>
<dbReference type="RefSeq" id="WP_119540336.1">
    <property type="nucleotide sequence ID" value="NZ_QYRN01000006.1"/>
</dbReference>
<evidence type="ECO:0000256" key="6">
    <source>
        <dbReference type="HAMAP-Rule" id="MF_02095"/>
    </source>
</evidence>
<comment type="function">
    <text evidence="6">Converts adenosine-3',5'-bisphosphate (PAP) to AMP.</text>
</comment>
<keyword evidence="6 7" id="KW-0479">Metal-binding</keyword>
<feature type="binding site" evidence="7">
    <location>
        <position position="103"/>
    </location>
    <ligand>
        <name>Mg(2+)</name>
        <dbReference type="ChEBI" id="CHEBI:18420"/>
        <label>1</label>
        <note>catalytic</note>
    </ligand>
</feature>
<dbReference type="Gene3D" id="3.30.540.10">
    <property type="entry name" value="Fructose-1,6-Bisphosphatase, subunit A, domain 1"/>
    <property type="match status" value="1"/>
</dbReference>
<feature type="binding site" evidence="6">
    <location>
        <position position="224"/>
    </location>
    <ligand>
        <name>substrate</name>
    </ligand>
</feature>
<dbReference type="PANTHER" id="PTHR43028">
    <property type="entry name" value="3'(2'),5'-BISPHOSPHATE NUCLEOTIDASE 1"/>
    <property type="match status" value="1"/>
</dbReference>
<dbReference type="Proteomes" id="UP000265750">
    <property type="component" value="Unassembled WGS sequence"/>
</dbReference>
<reference evidence="9" key="1">
    <citation type="submission" date="2018-09" db="EMBL/GenBank/DDBJ databases">
        <authorList>
            <person name="Tuo L."/>
        </authorList>
    </citation>
    <scope>NUCLEOTIDE SEQUENCE [LARGE SCALE GENOMIC DNA]</scope>
    <source>
        <strain evidence="9">M2BS4Y-1</strain>
    </source>
</reference>
<dbReference type="Pfam" id="PF00459">
    <property type="entry name" value="Inositol_P"/>
    <property type="match status" value="1"/>
</dbReference>
<keyword evidence="2 6" id="KW-1003">Cell membrane</keyword>
<dbReference type="GO" id="GO:0000103">
    <property type="term" value="P:sulfate assimilation"/>
    <property type="evidence" value="ECO:0007669"/>
    <property type="project" value="TreeGrafter"/>
</dbReference>
<keyword evidence="5 6" id="KW-0472">Membrane</keyword>
<feature type="binding site" evidence="7">
    <location>
        <position position="102"/>
    </location>
    <ligand>
        <name>Mg(2+)</name>
        <dbReference type="ChEBI" id="CHEBI:18420"/>
        <label>1</label>
        <note>catalytic</note>
    </ligand>
</feature>
<dbReference type="OrthoDB" id="9785695at2"/>
<dbReference type="PROSITE" id="PS00630">
    <property type="entry name" value="IMP_2"/>
    <property type="match status" value="1"/>
</dbReference>
<evidence type="ECO:0000256" key="5">
    <source>
        <dbReference type="ARBA" id="ARBA00023136"/>
    </source>
</evidence>
<dbReference type="GO" id="GO:0000287">
    <property type="term" value="F:magnesium ion binding"/>
    <property type="evidence" value="ECO:0007669"/>
    <property type="project" value="UniProtKB-UniRule"/>
</dbReference>
<keyword evidence="4 6" id="KW-0378">Hydrolase</keyword>
<evidence type="ECO:0000313" key="8">
    <source>
        <dbReference type="EMBL" id="RIY00025.1"/>
    </source>
</evidence>
<keyword evidence="9" id="KW-1185">Reference proteome</keyword>
<feature type="binding site" evidence="6">
    <location>
        <position position="81"/>
    </location>
    <ligand>
        <name>Mg(2+)</name>
        <dbReference type="ChEBI" id="CHEBI:18420"/>
        <label>1</label>
    </ligand>
</feature>
<dbReference type="GO" id="GO:0046854">
    <property type="term" value="P:phosphatidylinositol phosphate biosynthetic process"/>
    <property type="evidence" value="ECO:0007669"/>
    <property type="project" value="InterPro"/>
</dbReference>
<protein>
    <recommendedName>
        <fullName evidence="6">3'(2'),5'-bisphosphate nucleotidase CysQ</fullName>
        <ecNumber evidence="6">3.1.3.7</ecNumber>
    </recommendedName>
    <alternativeName>
        <fullName evidence="6">3'(2'),5-bisphosphonucleoside 3'(2')-phosphohydrolase</fullName>
    </alternativeName>
    <alternativeName>
        <fullName evidence="6">3'-phosphoadenosine 5'-phosphate phosphatase</fullName>
        <shortName evidence="6">PAP phosphatase</shortName>
    </alternativeName>
</protein>
<name>A0A3A1WRM1_9HYPH</name>
<dbReference type="EC" id="3.1.3.7" evidence="6"/>
<dbReference type="InterPro" id="IPR006240">
    <property type="entry name" value="CysQ"/>
</dbReference>
<comment type="cofactor">
    <cofactor evidence="6 7">
        <name>Mg(2+)</name>
        <dbReference type="ChEBI" id="CHEBI:18420"/>
    </cofactor>
</comment>
<evidence type="ECO:0000256" key="1">
    <source>
        <dbReference type="ARBA" id="ARBA00005289"/>
    </source>
</evidence>
<comment type="caution">
    <text evidence="8">The sequence shown here is derived from an EMBL/GenBank/DDBJ whole genome shotgun (WGS) entry which is preliminary data.</text>
</comment>
<dbReference type="NCBIfam" id="TIGR01331">
    <property type="entry name" value="bisphos_cysQ"/>
    <property type="match status" value="1"/>
</dbReference>
<feature type="binding site" evidence="6">
    <location>
        <position position="100"/>
    </location>
    <ligand>
        <name>Mg(2+)</name>
        <dbReference type="ChEBI" id="CHEBI:18420"/>
        <label>2</label>
    </ligand>
</feature>
<comment type="catalytic activity">
    <reaction evidence="6">
        <text>adenosine 3',5'-bisphosphate + H2O = AMP + phosphate</text>
        <dbReference type="Rhea" id="RHEA:10040"/>
        <dbReference type="ChEBI" id="CHEBI:15377"/>
        <dbReference type="ChEBI" id="CHEBI:43474"/>
        <dbReference type="ChEBI" id="CHEBI:58343"/>
        <dbReference type="ChEBI" id="CHEBI:456215"/>
        <dbReference type="EC" id="3.1.3.7"/>
    </reaction>
</comment>
<dbReference type="CDD" id="cd01638">
    <property type="entry name" value="CysQ"/>
    <property type="match status" value="1"/>
</dbReference>
<dbReference type="HAMAP" id="MF_02095">
    <property type="entry name" value="CysQ"/>
    <property type="match status" value="1"/>
</dbReference>
<keyword evidence="6 7" id="KW-0460">Magnesium</keyword>
<proteinExistence type="inferred from homology"/>
<evidence type="ECO:0000256" key="3">
    <source>
        <dbReference type="ARBA" id="ARBA00022519"/>
    </source>
</evidence>
<feature type="binding site" evidence="7">
    <location>
        <position position="100"/>
    </location>
    <ligand>
        <name>Mg(2+)</name>
        <dbReference type="ChEBI" id="CHEBI:18420"/>
        <label>1</label>
        <note>catalytic</note>
    </ligand>
</feature>
<feature type="binding site" evidence="6">
    <location>
        <position position="102"/>
    </location>
    <ligand>
        <name>Mg(2+)</name>
        <dbReference type="ChEBI" id="CHEBI:18420"/>
        <label>1</label>
    </ligand>
</feature>
<feature type="binding site" evidence="6">
    <location>
        <begin position="102"/>
        <end position="105"/>
    </location>
    <ligand>
        <name>substrate</name>
    </ligand>
</feature>
<dbReference type="PANTHER" id="PTHR43028:SF5">
    <property type="entry name" value="3'(2'),5'-BISPHOSPHATE NUCLEOTIDASE 1"/>
    <property type="match status" value="1"/>
</dbReference>
<dbReference type="GO" id="GO:0050427">
    <property type="term" value="P:3'-phosphoadenosine 5'-phosphosulfate metabolic process"/>
    <property type="evidence" value="ECO:0007669"/>
    <property type="project" value="TreeGrafter"/>
</dbReference>
<dbReference type="InterPro" id="IPR050725">
    <property type="entry name" value="CysQ/Inositol_MonoPase"/>
</dbReference>
<evidence type="ECO:0000256" key="7">
    <source>
        <dbReference type="PIRSR" id="PIRSR600760-2"/>
    </source>
</evidence>
<evidence type="ECO:0000256" key="2">
    <source>
        <dbReference type="ARBA" id="ARBA00022475"/>
    </source>
</evidence>
<dbReference type="GO" id="GO:0008441">
    <property type="term" value="F:3'(2'),5'-bisphosphate nucleotidase activity"/>
    <property type="evidence" value="ECO:0007669"/>
    <property type="project" value="UniProtKB-UniRule"/>
</dbReference>
<dbReference type="GO" id="GO:0005886">
    <property type="term" value="C:plasma membrane"/>
    <property type="evidence" value="ECO:0007669"/>
    <property type="project" value="UniProtKB-SubCell"/>
</dbReference>
<dbReference type="InterPro" id="IPR000760">
    <property type="entry name" value="Inositol_monophosphatase-like"/>
</dbReference>
<feature type="binding site" evidence="6">
    <location>
        <position position="100"/>
    </location>
    <ligand>
        <name>Mg(2+)</name>
        <dbReference type="ChEBI" id="CHEBI:18420"/>
        <label>1</label>
    </ligand>
</feature>
<keyword evidence="3 6" id="KW-0997">Cell inner membrane</keyword>
<dbReference type="InterPro" id="IPR020550">
    <property type="entry name" value="Inositol_monophosphatase_CS"/>
</dbReference>
<comment type="similarity">
    <text evidence="1 6">Belongs to the inositol monophosphatase superfamily. CysQ family.</text>
</comment>
<sequence length="286" mass="29762">MTLAPAPASAALPPLDLAALVDPLADLALEAGARVMAHYRPDVAVSRKGDGSPVTLADCEAEAVILAGLRRIAPAIPVVAEEEAAAGRVPAACARFFLVDPLDGTREFIGGNGEFTVNIALVEDGVPVLGVVLAPATGRLFAGGPSGAWRRDADAPRRAIAVRRAPPALTVVGSRSHGSPETERFLRELPVGGFAACGSSLKFCLLAAGEADLYPRFGRTMEWDTAAGDAVLRAAGGRVTTCDGRPLRYGKRARDDEADFANPHFLAFGDPDLLHRVPMDRPAGAS</sequence>
<dbReference type="EMBL" id="QYRN01000006">
    <property type="protein sequence ID" value="RIY00025.1"/>
    <property type="molecule type" value="Genomic_DNA"/>
</dbReference>
<feature type="binding site" evidence="6">
    <location>
        <position position="224"/>
    </location>
    <ligand>
        <name>Mg(2+)</name>
        <dbReference type="ChEBI" id="CHEBI:18420"/>
        <label>2</label>
    </ligand>
</feature>
<gene>
    <name evidence="6 8" type="primary">cysQ</name>
    <name evidence="8" type="ORF">D3218_12040</name>
</gene>
<feature type="binding site" evidence="6">
    <location>
        <position position="103"/>
    </location>
    <ligand>
        <name>Mg(2+)</name>
        <dbReference type="ChEBI" id="CHEBI:18420"/>
        <label>2</label>
    </ligand>
</feature>
<organism evidence="8 9">
    <name type="scientific">Aureimonas flava</name>
    <dbReference type="NCBI Taxonomy" id="2320271"/>
    <lineage>
        <taxon>Bacteria</taxon>
        <taxon>Pseudomonadati</taxon>
        <taxon>Pseudomonadota</taxon>
        <taxon>Alphaproteobacteria</taxon>
        <taxon>Hyphomicrobiales</taxon>
        <taxon>Aurantimonadaceae</taxon>
        <taxon>Aureimonas</taxon>
    </lineage>
</organism>
<dbReference type="AlphaFoldDB" id="A0A3A1WRM1"/>
<feature type="binding site" evidence="7">
    <location>
        <position position="81"/>
    </location>
    <ligand>
        <name>Mg(2+)</name>
        <dbReference type="ChEBI" id="CHEBI:18420"/>
        <label>1</label>
        <note>catalytic</note>
    </ligand>
</feature>
<feature type="binding site" evidence="6">
    <location>
        <position position="81"/>
    </location>
    <ligand>
        <name>substrate</name>
    </ligand>
</feature>